<dbReference type="STRING" id="2018661.A0A2A2KJ33"/>
<accession>A0A2A2KJ33</accession>
<dbReference type="GO" id="GO:0043291">
    <property type="term" value="C:RAVE complex"/>
    <property type="evidence" value="ECO:0007669"/>
    <property type="project" value="TreeGrafter"/>
</dbReference>
<feature type="region of interest" description="Disordered" evidence="1">
    <location>
        <begin position="1"/>
        <end position="41"/>
    </location>
</feature>
<dbReference type="InterPro" id="IPR052208">
    <property type="entry name" value="DmX-like/RAVE_component"/>
</dbReference>
<dbReference type="GO" id="GO:0007035">
    <property type="term" value="P:vacuolar acidification"/>
    <property type="evidence" value="ECO:0007669"/>
    <property type="project" value="TreeGrafter"/>
</dbReference>
<comment type="caution">
    <text evidence="2">The sequence shown here is derived from an EMBL/GenBank/DDBJ whole genome shotgun (WGS) entry which is preliminary data.</text>
</comment>
<dbReference type="OrthoDB" id="342131at2759"/>
<feature type="compositionally biased region" description="Polar residues" evidence="1">
    <location>
        <begin position="1"/>
        <end position="23"/>
    </location>
</feature>
<sequence>MEEQQQQPSNGNGSLTATSTAPANDNRPGSAFGGSVTSDSPSTKDILDVKLEILLRQWAKSVDILFTIHPVDGSLVTWTVEWLDDMHRQPTISYTSRFPGALPVTDAASLHPTLNTFNPHEPMYVDVLRRDDGREIVSDRLLERRISNTVHVLTNHENGTLNLWHMAVDENSHFTQILSITHMSRMCGHRFQIKQVVAHPVLPLLLTTSQFSSNSPAMEQAIDPSNLSEVILWKISPVGPLCKSGGVKELARVASPSKQEFAHVGWIPAILPSSTLGSVCNSPSSCFIASDGKNLVIYQAVIDARALLSEIYNSVSQDGSQHVQNLQIDDDGTASLTPSPRHAISHSVMQQFNVVSTQSTARPGCVLELGRIADAVPSGPLLLLHVYNARMVVDEVENEPEEGQNRMGSVIDRSKTAAFRDQFFIVMVEQGKQTDRFLMYSLTISSQTPQPITPIDPEQSSLDDRTSSQFLRPASPIPPSVARLSFDAELVCSQNLPLPDGARLTSVASAAGHLPSSTLYPACQAPYVIVTTSSGKL</sequence>
<evidence type="ECO:0000313" key="3">
    <source>
        <dbReference type="Proteomes" id="UP000218231"/>
    </source>
</evidence>
<dbReference type="AlphaFoldDB" id="A0A2A2KJ33"/>
<evidence type="ECO:0000256" key="1">
    <source>
        <dbReference type="SAM" id="MobiDB-lite"/>
    </source>
</evidence>
<dbReference type="EMBL" id="LIAE01008445">
    <property type="protein sequence ID" value="PAV73994.1"/>
    <property type="molecule type" value="Genomic_DNA"/>
</dbReference>
<evidence type="ECO:0000313" key="2">
    <source>
        <dbReference type="EMBL" id="PAV73994.1"/>
    </source>
</evidence>
<reference evidence="2 3" key="1">
    <citation type="journal article" date="2017" name="Curr. Biol.">
        <title>Genome architecture and evolution of a unichromosomal asexual nematode.</title>
        <authorList>
            <person name="Fradin H."/>
            <person name="Zegar C."/>
            <person name="Gutwein M."/>
            <person name="Lucas J."/>
            <person name="Kovtun M."/>
            <person name="Corcoran D."/>
            <person name="Baugh L.R."/>
            <person name="Kiontke K."/>
            <person name="Gunsalus K."/>
            <person name="Fitch D.H."/>
            <person name="Piano F."/>
        </authorList>
    </citation>
    <scope>NUCLEOTIDE SEQUENCE [LARGE SCALE GENOMIC DNA]</scope>
    <source>
        <strain evidence="2">PF1309</strain>
    </source>
</reference>
<gene>
    <name evidence="2" type="ORF">WR25_00481</name>
</gene>
<dbReference type="PANTHER" id="PTHR13950">
    <property type="entry name" value="RABCONNECTIN-RELATED"/>
    <property type="match status" value="1"/>
</dbReference>
<proteinExistence type="predicted"/>
<name>A0A2A2KJ33_9BILA</name>
<keyword evidence="3" id="KW-1185">Reference proteome</keyword>
<organism evidence="2 3">
    <name type="scientific">Diploscapter pachys</name>
    <dbReference type="NCBI Taxonomy" id="2018661"/>
    <lineage>
        <taxon>Eukaryota</taxon>
        <taxon>Metazoa</taxon>
        <taxon>Ecdysozoa</taxon>
        <taxon>Nematoda</taxon>
        <taxon>Chromadorea</taxon>
        <taxon>Rhabditida</taxon>
        <taxon>Rhabditina</taxon>
        <taxon>Rhabditomorpha</taxon>
        <taxon>Rhabditoidea</taxon>
        <taxon>Rhabditidae</taxon>
        <taxon>Diploscapter</taxon>
    </lineage>
</organism>
<dbReference type="PANTHER" id="PTHR13950:SF9">
    <property type="entry name" value="RABCONNECTIN-3A"/>
    <property type="match status" value="1"/>
</dbReference>
<dbReference type="Proteomes" id="UP000218231">
    <property type="component" value="Unassembled WGS sequence"/>
</dbReference>
<protein>
    <submittedName>
        <fullName evidence="2">Uncharacterized protein</fullName>
    </submittedName>
</protein>